<evidence type="ECO:0000313" key="1">
    <source>
        <dbReference type="EMBL" id="KAI4585702.1"/>
    </source>
</evidence>
<sequence>MRQNGPGRDRLTEGRRRGGSLRAGVTGAAKAGRAHAPHLSPRTNQRSRPEAGGGGGGGEQRSTWATWQPFPALRDPSPFGRPPALSRLAAVRLLFPGRTESGSVSPPGAGRASPPGGRRARQPCAAPESAVVAAGKGCGPASHTRRRGPGLDSLRLLLEQVKAAGGRRSGGAGLRVGKKGIPGYFIHGKEMPCIMDLSSQATEMAHVAGGCHIDIAVLEDGESYDTINLIKRSFYYWIVQDI</sequence>
<dbReference type="EMBL" id="CM043029">
    <property type="protein sequence ID" value="KAI4585702.1"/>
    <property type="molecule type" value="Genomic_DNA"/>
</dbReference>
<reference evidence="1" key="1">
    <citation type="submission" date="2022-03" db="EMBL/GenBank/DDBJ databases">
        <title>Genomic analyses of argali, domestic sheep and their hybrids provide insights into chromosomal evolution, heterosis and genetic basis of agronomic traits.</title>
        <authorList>
            <person name="Li M."/>
        </authorList>
    </citation>
    <scope>NUCLEOTIDE SEQUENCE</scope>
    <source>
        <strain evidence="1">F1 hybrid</strain>
    </source>
</reference>
<gene>
    <name evidence="1" type="ORF">MJG53_005936</name>
</gene>
<name>A0ACB9V7G6_9CETA</name>
<protein>
    <submittedName>
        <fullName evidence="1">Uncharacterized protein</fullName>
    </submittedName>
</protein>
<keyword evidence="2" id="KW-1185">Reference proteome</keyword>
<proteinExistence type="predicted"/>
<dbReference type="Proteomes" id="UP001057279">
    <property type="component" value="Linkage Group LG04"/>
</dbReference>
<accession>A0ACB9V7G6</accession>
<evidence type="ECO:0000313" key="2">
    <source>
        <dbReference type="Proteomes" id="UP001057279"/>
    </source>
</evidence>
<organism evidence="1 2">
    <name type="scientific">Ovis ammon polii x Ovis aries</name>
    <dbReference type="NCBI Taxonomy" id="2918886"/>
    <lineage>
        <taxon>Eukaryota</taxon>
        <taxon>Metazoa</taxon>
        <taxon>Chordata</taxon>
        <taxon>Craniata</taxon>
        <taxon>Vertebrata</taxon>
        <taxon>Euteleostomi</taxon>
        <taxon>Mammalia</taxon>
        <taxon>Eutheria</taxon>
        <taxon>Laurasiatheria</taxon>
        <taxon>Artiodactyla</taxon>
        <taxon>Ruminantia</taxon>
        <taxon>Pecora</taxon>
        <taxon>Bovidae</taxon>
        <taxon>Caprinae</taxon>
        <taxon>Ovis</taxon>
    </lineage>
</organism>
<comment type="caution">
    <text evidence="1">The sequence shown here is derived from an EMBL/GenBank/DDBJ whole genome shotgun (WGS) entry which is preliminary data.</text>
</comment>